<dbReference type="HOGENOM" id="CLU_2155506_0_0_10"/>
<dbReference type="KEGG" id="rbc:BN938_1827"/>
<dbReference type="Proteomes" id="UP000027616">
    <property type="component" value="Chromosome I"/>
</dbReference>
<evidence type="ECO:0000313" key="2">
    <source>
        <dbReference type="Proteomes" id="UP000027616"/>
    </source>
</evidence>
<dbReference type="EMBL" id="HG934468">
    <property type="protein sequence ID" value="CDN31907.1"/>
    <property type="molecule type" value="Genomic_DNA"/>
</dbReference>
<keyword evidence="2" id="KW-1185">Reference proteome</keyword>
<proteinExistence type="predicted"/>
<accession>A0A060R8T4</accession>
<reference evidence="1 2" key="1">
    <citation type="journal article" date="2015" name="Genome Announc.">
        <title>Complete Genome Sequence of the Novel Leech Symbiont Mucinivorans hirudinis M3T.</title>
        <authorList>
            <person name="Nelson M.C."/>
            <person name="Bomar L."/>
            <person name="Graf J."/>
        </authorList>
    </citation>
    <scope>NUCLEOTIDE SEQUENCE [LARGE SCALE GENOMIC DNA]</scope>
    <source>
        <strain evidence="2">M3</strain>
    </source>
</reference>
<protein>
    <submittedName>
        <fullName evidence="1">Uncharacterized protein</fullName>
    </submittedName>
</protein>
<dbReference type="STRING" id="1433126.BN938_1827"/>
<name>A0A060R8T4_9BACT</name>
<gene>
    <name evidence="1" type="ORF">BN938_1827</name>
</gene>
<dbReference type="AlphaFoldDB" id="A0A060R8T4"/>
<dbReference type="eggNOG" id="ENOG5033PGR">
    <property type="taxonomic scope" value="Bacteria"/>
</dbReference>
<organism evidence="1 2">
    <name type="scientific">Mucinivorans hirudinis</name>
    <dbReference type="NCBI Taxonomy" id="1433126"/>
    <lineage>
        <taxon>Bacteria</taxon>
        <taxon>Pseudomonadati</taxon>
        <taxon>Bacteroidota</taxon>
        <taxon>Bacteroidia</taxon>
        <taxon>Bacteroidales</taxon>
        <taxon>Rikenellaceae</taxon>
        <taxon>Mucinivorans</taxon>
    </lineage>
</organism>
<sequence>MHNRSGYVVISAQLLLFTAQVETIIIPRKTYQVTVSFGNKVIYFDPLCGASPSSRTISRVIRLLRLREDIGNIEGVIDNLILQAQRLTEQMERDGYLLPLTTAEWPDQHKE</sequence>
<evidence type="ECO:0000313" key="1">
    <source>
        <dbReference type="EMBL" id="CDN31907.1"/>
    </source>
</evidence>